<evidence type="ECO:0000313" key="12">
    <source>
        <dbReference type="EMBL" id="GMH78902.1"/>
    </source>
</evidence>
<evidence type="ECO:0000256" key="5">
    <source>
        <dbReference type="ARBA" id="ARBA00022737"/>
    </source>
</evidence>
<feature type="transmembrane region" description="Helical" evidence="10">
    <location>
        <begin position="690"/>
        <end position="708"/>
    </location>
</feature>
<evidence type="ECO:0000256" key="11">
    <source>
        <dbReference type="SAM" id="SignalP"/>
    </source>
</evidence>
<feature type="chain" id="PRO_5040941887" description="Leucine-rich repeat-containing N-terminal plant-type domain-containing protein" evidence="11">
    <location>
        <begin position="23"/>
        <end position="1303"/>
    </location>
</feature>
<feature type="transmembrane region" description="Helical" evidence="10">
    <location>
        <begin position="783"/>
        <end position="806"/>
    </location>
</feature>
<dbReference type="InterPro" id="IPR001611">
    <property type="entry name" value="Leu-rich_rpt"/>
</dbReference>
<feature type="signal peptide" evidence="11">
    <location>
        <begin position="1"/>
        <end position="22"/>
    </location>
</feature>
<dbReference type="PANTHER" id="PTHR27000:SF783">
    <property type="entry name" value="MALECTIN DOMAIN-CONTAINING PROTEIN"/>
    <property type="match status" value="1"/>
</dbReference>
<feature type="transmembrane region" description="Helical" evidence="10">
    <location>
        <begin position="728"/>
        <end position="748"/>
    </location>
</feature>
<keyword evidence="9" id="KW-0325">Glycoprotein</keyword>
<accession>A0A9W7EHH3</accession>
<evidence type="ECO:0000256" key="3">
    <source>
        <dbReference type="ARBA" id="ARBA00022692"/>
    </source>
</evidence>
<evidence type="ECO:0000256" key="10">
    <source>
        <dbReference type="SAM" id="Phobius"/>
    </source>
</evidence>
<evidence type="ECO:0000256" key="8">
    <source>
        <dbReference type="ARBA" id="ARBA00023170"/>
    </source>
</evidence>
<dbReference type="OrthoDB" id="38453at2759"/>
<feature type="transmembrane region" description="Helical" evidence="10">
    <location>
        <begin position="983"/>
        <end position="1004"/>
    </location>
</feature>
<feature type="transmembrane region" description="Helical" evidence="10">
    <location>
        <begin position="1256"/>
        <end position="1282"/>
    </location>
</feature>
<gene>
    <name evidence="12" type="ORF">TrST_g6126</name>
</gene>
<keyword evidence="8" id="KW-0675">Receptor</keyword>
<dbReference type="PANTHER" id="PTHR27000">
    <property type="entry name" value="LEUCINE-RICH REPEAT RECEPTOR-LIKE PROTEIN KINASE FAMILY PROTEIN-RELATED"/>
    <property type="match status" value="1"/>
</dbReference>
<evidence type="ECO:0000256" key="4">
    <source>
        <dbReference type="ARBA" id="ARBA00022729"/>
    </source>
</evidence>
<keyword evidence="2" id="KW-0433">Leucine-rich repeat</keyword>
<dbReference type="PROSITE" id="PS51450">
    <property type="entry name" value="LRR"/>
    <property type="match status" value="1"/>
</dbReference>
<feature type="transmembrane region" description="Helical" evidence="10">
    <location>
        <begin position="852"/>
        <end position="878"/>
    </location>
</feature>
<dbReference type="InterPro" id="IPR032675">
    <property type="entry name" value="LRR_dom_sf"/>
</dbReference>
<dbReference type="Gene3D" id="3.80.10.10">
    <property type="entry name" value="Ribonuclease Inhibitor"/>
    <property type="match status" value="2"/>
</dbReference>
<evidence type="ECO:0000256" key="6">
    <source>
        <dbReference type="ARBA" id="ARBA00022989"/>
    </source>
</evidence>
<feature type="transmembrane region" description="Helical" evidence="10">
    <location>
        <begin position="1223"/>
        <end position="1250"/>
    </location>
</feature>
<dbReference type="FunFam" id="3.80.10.10:FF:000095">
    <property type="entry name" value="LRR receptor-like serine/threonine-protein kinase GSO1"/>
    <property type="match status" value="1"/>
</dbReference>
<proteinExistence type="predicted"/>
<protein>
    <recommendedName>
        <fullName evidence="14">Leucine-rich repeat-containing N-terminal plant-type domain-containing protein</fullName>
    </recommendedName>
</protein>
<dbReference type="Pfam" id="PF00560">
    <property type="entry name" value="LRR_1"/>
    <property type="match status" value="7"/>
</dbReference>
<dbReference type="SUPFAM" id="SSF52058">
    <property type="entry name" value="L domain-like"/>
    <property type="match status" value="2"/>
</dbReference>
<dbReference type="Pfam" id="PF13855">
    <property type="entry name" value="LRR_8"/>
    <property type="match status" value="1"/>
</dbReference>
<evidence type="ECO:0000256" key="7">
    <source>
        <dbReference type="ARBA" id="ARBA00023136"/>
    </source>
</evidence>
<feature type="transmembrane region" description="Helical" evidence="10">
    <location>
        <begin position="1016"/>
        <end position="1037"/>
    </location>
</feature>
<keyword evidence="7 10" id="KW-0472">Membrane</keyword>
<feature type="transmembrane region" description="Helical" evidence="10">
    <location>
        <begin position="1183"/>
        <end position="1202"/>
    </location>
</feature>
<comment type="caution">
    <text evidence="12">The sequence shown here is derived from an EMBL/GenBank/DDBJ whole genome shotgun (WGS) entry which is preliminary data.</text>
</comment>
<dbReference type="EMBL" id="BRXY01000228">
    <property type="protein sequence ID" value="GMH78902.1"/>
    <property type="molecule type" value="Genomic_DNA"/>
</dbReference>
<evidence type="ECO:0000256" key="9">
    <source>
        <dbReference type="ARBA" id="ARBA00023180"/>
    </source>
</evidence>
<evidence type="ECO:0000256" key="1">
    <source>
        <dbReference type="ARBA" id="ARBA00004167"/>
    </source>
</evidence>
<evidence type="ECO:0000256" key="2">
    <source>
        <dbReference type="ARBA" id="ARBA00022614"/>
    </source>
</evidence>
<dbReference type="Proteomes" id="UP001165085">
    <property type="component" value="Unassembled WGS sequence"/>
</dbReference>
<sequence>MLFSNAALFRVLFMACLNGSFGEKVVASSLEQQQAPAGDHSRGARFLAEAVETSAVERQSLVDLYRSTNGEGWIESGNWLVGDPCVNQWYGVTCDEHGGVVTVDLRYNNMTGTLDESIGNLFALQELGLVGGQIGGSIPASIGNLKNVTYLSLHDHEFEGEIPASVGNMTKLESFYGYRNRLEGKVPEFTNCEALYFVNLKKNNLSGELPSFSTNIKLQDLNLSRNNLSGSIPSFSTNINLQGLDLGNNKLSGTIPSFSTNINLQILHLGNNKLSGTIPSFSTNINLQELDLGNNDLSGTIPSFSTNINLVILASSHNYLNGTIPYFSTNINLQTLYLNSNKLSGELPSFSTNINLQYLQLQNNNLSGSVPSFSTNINLQDLNLHTNNLSGSIPSFSTNSNLQNLYIQNNKLSGPLPPDFSATPVLQQLFAYNNDFSGTLSPTLFDLKNITDVILSGNANLKGTLPSVLSTPSLTSLIIEGCAFTGPLPKTVTSPLASFYLAGNSFMSSIPALPPTIRDVSLAYNQITGSLPDSFFSDTPSLTSFDVRHNKIGGTIPTSLSALSNLVDLKLDLNDFSGEIPSSVSNWPVFTANNSNTTVLFGNVWSCPVPDTVREHSNEDPGHAYSCGGSEFVTPAILAAAAGALFVVAASFTKQCESVLGLIGTYTRGRHEVLSDAINIVNVGHACYKLVLAVLLASVGLSVTYWNADSNFKTQPTFLKLSVSLKTASNWLVLPLLAITTLLLLYFINWGWNLRFEGHDNVNMQAEETTIERKKRRSWRGTLKLFGIFAYTIIFVVVFDFVYVFFVATNPTISPSNKAFSNTALSQFKSTLLNERWAAKESMKLLNPKKRFNFLVFTMSVVMLLNALVVPSILILLLDERCFKYKFVQQEPHEADVPITFCEWVDNNGDLMCPLPDWPNDGYKTYIYTTTFNYPWSLSDQCGSAVIQAYSPVVILELLFSGFLQPAMWWLCIDANGSHMVKWTVLAIGLFVSFALPQLCELFAEDLDGGKILPGGWALGPTSFGTFVLVFLGGWMATKLRKEQEAPASSTTEPNWFYLPPIDYLLEIFDYNVNEERVFGRENYTWPLRERASEIAMEKIGAILDKIGFAKGNFDGGLKTVIDDFRLTEETLGEEEKVEKVSEESKASEKVQPVKYGRELPYTYANLVKNISLIFTFGLASPLAAWIGCIGILFCWLALSFLAERYNKITEGKTNVKTDAQGVPFRCIVLVVFCNVGFFATAALLAGFHLDFNDGLLIGVFLGVMVVALGLQILVLSGGGGWRKERTKKGGRVVSSNPLQDAL</sequence>
<keyword evidence="3 10" id="KW-0812">Transmembrane</keyword>
<evidence type="ECO:0008006" key="14">
    <source>
        <dbReference type="Google" id="ProtNLM"/>
    </source>
</evidence>
<organism evidence="12 13">
    <name type="scientific">Triparma strigata</name>
    <dbReference type="NCBI Taxonomy" id="1606541"/>
    <lineage>
        <taxon>Eukaryota</taxon>
        <taxon>Sar</taxon>
        <taxon>Stramenopiles</taxon>
        <taxon>Ochrophyta</taxon>
        <taxon>Bolidophyceae</taxon>
        <taxon>Parmales</taxon>
        <taxon>Triparmaceae</taxon>
        <taxon>Triparma</taxon>
    </lineage>
</organism>
<keyword evidence="5" id="KW-0677">Repeat</keyword>
<keyword evidence="4 11" id="KW-0732">Signal</keyword>
<keyword evidence="6 10" id="KW-1133">Transmembrane helix</keyword>
<feature type="transmembrane region" description="Helical" evidence="10">
    <location>
        <begin position="632"/>
        <end position="652"/>
    </location>
</feature>
<keyword evidence="13" id="KW-1185">Reference proteome</keyword>
<reference evidence="13" key="1">
    <citation type="journal article" date="2023" name="Commun. Biol.">
        <title>Genome analysis of Parmales, the sister group of diatoms, reveals the evolutionary specialization of diatoms from phago-mixotrophs to photoautotrophs.</title>
        <authorList>
            <person name="Ban H."/>
            <person name="Sato S."/>
            <person name="Yoshikawa S."/>
            <person name="Yamada K."/>
            <person name="Nakamura Y."/>
            <person name="Ichinomiya M."/>
            <person name="Sato N."/>
            <person name="Blanc-Mathieu R."/>
            <person name="Endo H."/>
            <person name="Kuwata A."/>
            <person name="Ogata H."/>
        </authorList>
    </citation>
    <scope>NUCLEOTIDE SEQUENCE [LARGE SCALE GENOMIC DNA]</scope>
    <source>
        <strain evidence="13">NIES 3701</strain>
    </source>
</reference>
<dbReference type="GO" id="GO:0016020">
    <property type="term" value="C:membrane"/>
    <property type="evidence" value="ECO:0007669"/>
    <property type="project" value="UniProtKB-SubCell"/>
</dbReference>
<comment type="subcellular location">
    <subcellularLocation>
        <location evidence="1">Membrane</location>
        <topology evidence="1">Single-pass membrane protein</topology>
    </subcellularLocation>
</comment>
<evidence type="ECO:0000313" key="13">
    <source>
        <dbReference type="Proteomes" id="UP001165085"/>
    </source>
</evidence>
<name>A0A9W7EHH3_9STRA</name>